<dbReference type="CDD" id="cd08637">
    <property type="entry name" value="DNA_pol_A_pol_I_C"/>
    <property type="match status" value="1"/>
</dbReference>
<evidence type="ECO:0000256" key="4">
    <source>
        <dbReference type="ARBA" id="ARBA00022679"/>
    </source>
</evidence>
<dbReference type="InterPro" id="IPR036397">
    <property type="entry name" value="RNaseH_sf"/>
</dbReference>
<evidence type="ECO:0000256" key="9">
    <source>
        <dbReference type="ARBA" id="ARBA00022801"/>
    </source>
</evidence>
<evidence type="ECO:0000313" key="22">
    <source>
        <dbReference type="Proteomes" id="UP000199413"/>
    </source>
</evidence>
<evidence type="ECO:0000256" key="6">
    <source>
        <dbReference type="ARBA" id="ARBA00022705"/>
    </source>
</evidence>
<evidence type="ECO:0000256" key="3">
    <source>
        <dbReference type="ARBA" id="ARBA00020311"/>
    </source>
</evidence>
<dbReference type="PRINTS" id="PR00868">
    <property type="entry name" value="DNAPOLI"/>
</dbReference>
<dbReference type="FunFam" id="1.10.150.20:FF:000003">
    <property type="entry name" value="DNA polymerase I"/>
    <property type="match status" value="1"/>
</dbReference>
<dbReference type="Gene3D" id="1.10.150.20">
    <property type="entry name" value="5' to 3' exonuclease, C-terminal subdomain"/>
    <property type="match status" value="2"/>
</dbReference>
<dbReference type="SMART" id="SM00474">
    <property type="entry name" value="35EXOc"/>
    <property type="match status" value="1"/>
</dbReference>
<dbReference type="EC" id="2.7.7.7" evidence="2 16"/>
<evidence type="ECO:0000256" key="11">
    <source>
        <dbReference type="ARBA" id="ARBA00022932"/>
    </source>
</evidence>
<protein>
    <recommendedName>
        <fullName evidence="3 16">DNA polymerase I</fullName>
        <ecNumber evidence="2 16">2.7.7.7</ecNumber>
    </recommendedName>
</protein>
<dbReference type="SUPFAM" id="SSF47807">
    <property type="entry name" value="5' to 3' exonuclease, C-terminal subdomain"/>
    <property type="match status" value="1"/>
</dbReference>
<dbReference type="Pfam" id="PF01367">
    <property type="entry name" value="5_3_exonuc"/>
    <property type="match status" value="1"/>
</dbReference>
<dbReference type="GO" id="GO:0006261">
    <property type="term" value="P:DNA-templated DNA replication"/>
    <property type="evidence" value="ECO:0007669"/>
    <property type="project" value="UniProtKB-UniRule"/>
</dbReference>
<dbReference type="NCBIfam" id="TIGR00593">
    <property type="entry name" value="pola"/>
    <property type="match status" value="1"/>
</dbReference>
<keyword evidence="13 17" id="KW-0234">DNA repair</keyword>
<evidence type="ECO:0000313" key="21">
    <source>
        <dbReference type="EMBL" id="SCL37212.1"/>
    </source>
</evidence>
<comment type="catalytic activity">
    <reaction evidence="14 17">
        <text>DNA(n) + a 2'-deoxyribonucleoside 5'-triphosphate = DNA(n+1) + diphosphate</text>
        <dbReference type="Rhea" id="RHEA:22508"/>
        <dbReference type="Rhea" id="RHEA-COMP:17339"/>
        <dbReference type="Rhea" id="RHEA-COMP:17340"/>
        <dbReference type="ChEBI" id="CHEBI:33019"/>
        <dbReference type="ChEBI" id="CHEBI:61560"/>
        <dbReference type="ChEBI" id="CHEBI:173112"/>
        <dbReference type="EC" id="2.7.7.7"/>
    </reaction>
</comment>
<dbReference type="Pfam" id="PF00476">
    <property type="entry name" value="DNA_pol_A"/>
    <property type="match status" value="1"/>
</dbReference>
<keyword evidence="4 17" id="KW-0808">Transferase</keyword>
<dbReference type="InterPro" id="IPR002562">
    <property type="entry name" value="3'-5'_exonuclease_dom"/>
</dbReference>
<dbReference type="InterPro" id="IPR002298">
    <property type="entry name" value="DNA_polymerase_A"/>
</dbReference>
<comment type="function">
    <text evidence="15">In addition to polymerase activity, this DNA polymerase exhibits 3'-5' and 5'-3' exonuclease activity.</text>
</comment>
<name>A0A1C6T6L6_9ACTN</name>
<dbReference type="SMART" id="SM00279">
    <property type="entry name" value="HhH2"/>
    <property type="match status" value="1"/>
</dbReference>
<reference evidence="22" key="1">
    <citation type="submission" date="2016-06" db="EMBL/GenBank/DDBJ databases">
        <authorList>
            <person name="Varghese N."/>
            <person name="Submissions Spin"/>
        </authorList>
    </citation>
    <scope>NUCLEOTIDE SEQUENCE [LARGE SCALE GENOMIC DNA]</scope>
    <source>
        <strain evidence="22">DSM 45431</strain>
    </source>
</reference>
<evidence type="ECO:0000256" key="17">
    <source>
        <dbReference type="RuleBase" id="RU004460"/>
    </source>
</evidence>
<dbReference type="NCBIfam" id="NF004397">
    <property type="entry name" value="PRK05755.1"/>
    <property type="match status" value="1"/>
</dbReference>
<feature type="domain" description="5'-3' exonuclease" evidence="19">
    <location>
        <begin position="6"/>
        <end position="266"/>
    </location>
</feature>
<dbReference type="InterPro" id="IPR001098">
    <property type="entry name" value="DNA-dir_DNA_pol_A_palm_dom"/>
</dbReference>
<evidence type="ECO:0000256" key="15">
    <source>
        <dbReference type="ARBA" id="ARBA00053603"/>
    </source>
</evidence>
<evidence type="ECO:0000256" key="14">
    <source>
        <dbReference type="ARBA" id="ARBA00049244"/>
    </source>
</evidence>
<dbReference type="Gene3D" id="1.20.1060.10">
    <property type="entry name" value="Taq DNA Polymerase, Chain T, domain 4"/>
    <property type="match status" value="1"/>
</dbReference>
<evidence type="ECO:0000256" key="5">
    <source>
        <dbReference type="ARBA" id="ARBA00022695"/>
    </source>
</evidence>
<dbReference type="Gene3D" id="3.30.70.370">
    <property type="match status" value="1"/>
</dbReference>
<proteinExistence type="inferred from homology"/>
<dbReference type="GO" id="GO:0008408">
    <property type="term" value="F:3'-5' exonuclease activity"/>
    <property type="evidence" value="ECO:0007669"/>
    <property type="project" value="InterPro"/>
</dbReference>
<keyword evidence="9" id="KW-0378">Hydrolase</keyword>
<evidence type="ECO:0000256" key="2">
    <source>
        <dbReference type="ARBA" id="ARBA00012417"/>
    </source>
</evidence>
<dbReference type="SUPFAM" id="SSF56672">
    <property type="entry name" value="DNA/RNA polymerases"/>
    <property type="match status" value="1"/>
</dbReference>
<dbReference type="AlphaFoldDB" id="A0A1C6T6L6"/>
<dbReference type="SMART" id="SM00475">
    <property type="entry name" value="53EXOc"/>
    <property type="match status" value="1"/>
</dbReference>
<dbReference type="RefSeq" id="WP_091346028.1">
    <property type="nucleotide sequence ID" value="NZ_FMHV01000002.1"/>
</dbReference>
<dbReference type="InterPro" id="IPR020046">
    <property type="entry name" value="5-3_exonucl_a-hlix_arch_N"/>
</dbReference>
<dbReference type="FunFam" id="3.40.50.1010:FF:000001">
    <property type="entry name" value="DNA polymerase I"/>
    <property type="match status" value="1"/>
</dbReference>
<evidence type="ECO:0000259" key="18">
    <source>
        <dbReference type="SMART" id="SM00474"/>
    </source>
</evidence>
<dbReference type="GO" id="GO:0003887">
    <property type="term" value="F:DNA-directed DNA polymerase activity"/>
    <property type="evidence" value="ECO:0007669"/>
    <property type="project" value="UniProtKB-UniRule"/>
</dbReference>
<dbReference type="GO" id="GO:0003677">
    <property type="term" value="F:DNA binding"/>
    <property type="evidence" value="ECO:0007669"/>
    <property type="project" value="UniProtKB-UniRule"/>
</dbReference>
<organism evidence="21 22">
    <name type="scientific">Micromonospora rhizosphaerae</name>
    <dbReference type="NCBI Taxonomy" id="568872"/>
    <lineage>
        <taxon>Bacteria</taxon>
        <taxon>Bacillati</taxon>
        <taxon>Actinomycetota</taxon>
        <taxon>Actinomycetes</taxon>
        <taxon>Micromonosporales</taxon>
        <taxon>Micromonosporaceae</taxon>
        <taxon>Micromonospora</taxon>
    </lineage>
</organism>
<keyword evidence="10" id="KW-0269">Exonuclease</keyword>
<dbReference type="OrthoDB" id="9806424at2"/>
<dbReference type="InterPro" id="IPR020045">
    <property type="entry name" value="DNA_polI_H3TH"/>
</dbReference>
<dbReference type="CDD" id="cd09859">
    <property type="entry name" value="PIN_53EXO"/>
    <property type="match status" value="1"/>
</dbReference>
<evidence type="ECO:0000256" key="13">
    <source>
        <dbReference type="ARBA" id="ARBA00023204"/>
    </source>
</evidence>
<keyword evidence="22" id="KW-1185">Reference proteome</keyword>
<accession>A0A1C6T6L6</accession>
<keyword evidence="12 17" id="KW-0238">DNA-binding</keyword>
<evidence type="ECO:0000256" key="16">
    <source>
        <dbReference type="NCBIfam" id="TIGR00593"/>
    </source>
</evidence>
<dbReference type="STRING" id="568872.GA0070624_5794"/>
<dbReference type="SMART" id="SM00482">
    <property type="entry name" value="POLAc"/>
    <property type="match status" value="1"/>
</dbReference>
<evidence type="ECO:0000256" key="12">
    <source>
        <dbReference type="ARBA" id="ARBA00023125"/>
    </source>
</evidence>
<dbReference type="InterPro" id="IPR036279">
    <property type="entry name" value="5-3_exonuclease_C_sf"/>
</dbReference>
<dbReference type="PANTHER" id="PTHR10133">
    <property type="entry name" value="DNA POLYMERASE I"/>
    <property type="match status" value="1"/>
</dbReference>
<dbReference type="PANTHER" id="PTHR10133:SF27">
    <property type="entry name" value="DNA POLYMERASE NU"/>
    <property type="match status" value="1"/>
</dbReference>
<dbReference type="InterPro" id="IPR029060">
    <property type="entry name" value="PIN-like_dom_sf"/>
</dbReference>
<keyword evidence="6 17" id="KW-0235">DNA replication</keyword>
<evidence type="ECO:0000259" key="19">
    <source>
        <dbReference type="SMART" id="SM00475"/>
    </source>
</evidence>
<sequence length="899" mass="98262">MTATTPRLLLVDGHSLAYRAFFALPVENFSTTTGQPTNAVYGFTSMLINVLRDEQPSHIVVAFDVSRRSFRTERYAEYKAGRSETPTDFKGQVSLVKEVLAALRIPVVEKEGYEADDVIATLACQGRDQGMSVLITTGDRDGFQLVDDNITVLYPRKGVSDLARMDAAAVEAKYGVGPQRYRDLAALVGESSDNLPGVPGVGPKTAAKWINLYGGVEGVVAHADEIKGKAGDSLRERLADVIRNYEINCLVSDLELPIRPEDARWPGWDREAVHQVFDTLQFRILRDRLYQYLEAVEPEAEAGFELAGQVLTEPGGLAGWLETHAPFGTPVGVAVKLDTGPNRRHTASVTGLALATATGAAAWFDPATLDPADEAALASWLADGQRPKVLHDSKPAVLAFAAHGWDLQGIWRDTQIAAYLARPDQRSYDLTDLALRYLHRELRVDAPETGQLTLEGLGNDGEAEQNLMLQARATLDLADAIDAELSRDGEQSARLMAGVELPLMRVLATMERTGIAADTHYLSELEAHFAAEVKAAAQGAYEAVGREFNLGSPKQLQEILFGELGLPKTKRIKTGYTTDADALQWLYAQQPHPVLAHLLRHRDVAKLKSTVDGLLKSVSDDGRIHTTFNQTVAATGRLSSTEPNLQNIPIRTEEGRRIRRAFVVGEGYDCLLTADYSQIEMRIMAHLSSDDALIEAFNSGADFHAATASSVFGVPVDQVTPDQRRKIKAMNYGLAYGLSAFGLSQQLGISVEEARGLMENYFAGFGGVRDYLQEVVARARHDGYTSTILGRRRYLPDLVSDNRQRREIAERMALNAPIQGSAADIIKVAMLHVDSALRDAGLGSRMLLQVHDELVFEVAPGERGALEALVRKEMGEAYPLSVPLEVSVGEGRDWNSADH</sequence>
<dbReference type="Gene3D" id="3.40.50.1010">
    <property type="entry name" value="5'-nuclease"/>
    <property type="match status" value="1"/>
</dbReference>
<dbReference type="CDD" id="cd06140">
    <property type="entry name" value="DNA_polA_I_Bacillus_like_exo"/>
    <property type="match status" value="1"/>
</dbReference>
<evidence type="ECO:0000256" key="10">
    <source>
        <dbReference type="ARBA" id="ARBA00022839"/>
    </source>
</evidence>
<dbReference type="CDD" id="cd09898">
    <property type="entry name" value="H3TH_53EXO"/>
    <property type="match status" value="1"/>
</dbReference>
<dbReference type="InterPro" id="IPR043502">
    <property type="entry name" value="DNA/RNA_pol_sf"/>
</dbReference>
<dbReference type="FunFam" id="1.10.150.20:FF:000002">
    <property type="entry name" value="DNA polymerase I"/>
    <property type="match status" value="1"/>
</dbReference>
<keyword evidence="5 17" id="KW-0548">Nucleotidyltransferase</keyword>
<evidence type="ECO:0000259" key="20">
    <source>
        <dbReference type="SMART" id="SM00482"/>
    </source>
</evidence>
<dbReference type="SUPFAM" id="SSF88723">
    <property type="entry name" value="PIN domain-like"/>
    <property type="match status" value="1"/>
</dbReference>
<keyword evidence="8 17" id="KW-0227">DNA damage</keyword>
<dbReference type="SUPFAM" id="SSF53098">
    <property type="entry name" value="Ribonuclease H-like"/>
    <property type="match status" value="1"/>
</dbReference>
<keyword evidence="7" id="KW-0540">Nuclease</keyword>
<dbReference type="EMBL" id="FMHV01000002">
    <property type="protein sequence ID" value="SCL37212.1"/>
    <property type="molecule type" value="Genomic_DNA"/>
</dbReference>
<dbReference type="GO" id="GO:0006302">
    <property type="term" value="P:double-strand break repair"/>
    <property type="evidence" value="ECO:0007669"/>
    <property type="project" value="TreeGrafter"/>
</dbReference>
<dbReference type="Pfam" id="PF22619">
    <property type="entry name" value="DNA_polI_exo1"/>
    <property type="match status" value="1"/>
</dbReference>
<dbReference type="Pfam" id="PF02739">
    <property type="entry name" value="5_3_exonuc_N"/>
    <property type="match status" value="1"/>
</dbReference>
<comment type="similarity">
    <text evidence="1 17">Belongs to the DNA polymerase type-A family.</text>
</comment>
<evidence type="ECO:0000256" key="1">
    <source>
        <dbReference type="ARBA" id="ARBA00007705"/>
    </source>
</evidence>
<dbReference type="InterPro" id="IPR008918">
    <property type="entry name" value="HhH2"/>
</dbReference>
<evidence type="ECO:0000256" key="7">
    <source>
        <dbReference type="ARBA" id="ARBA00022722"/>
    </source>
</evidence>
<dbReference type="Gene3D" id="3.30.420.10">
    <property type="entry name" value="Ribonuclease H-like superfamily/Ribonuclease H"/>
    <property type="match status" value="1"/>
</dbReference>
<dbReference type="GO" id="GO:0008409">
    <property type="term" value="F:5'-3' exonuclease activity"/>
    <property type="evidence" value="ECO:0007669"/>
    <property type="project" value="InterPro"/>
</dbReference>
<keyword evidence="11 17" id="KW-0239">DNA-directed DNA polymerase</keyword>
<dbReference type="FunFam" id="1.20.1060.10:FF:000001">
    <property type="entry name" value="DNA polymerase I"/>
    <property type="match status" value="1"/>
</dbReference>
<dbReference type="InterPro" id="IPR002421">
    <property type="entry name" value="5-3_exonuclease"/>
</dbReference>
<dbReference type="InterPro" id="IPR012337">
    <property type="entry name" value="RNaseH-like_sf"/>
</dbReference>
<gene>
    <name evidence="17" type="primary">polA</name>
    <name evidence="21" type="ORF">GA0070624_5794</name>
</gene>
<dbReference type="InterPro" id="IPR054690">
    <property type="entry name" value="DNA_polI_exonuclease"/>
</dbReference>
<dbReference type="InterPro" id="IPR018320">
    <property type="entry name" value="DNA_polymerase_1"/>
</dbReference>
<feature type="domain" description="3'-5' exonuclease" evidence="18">
    <location>
        <begin position="308"/>
        <end position="486"/>
    </location>
</feature>
<dbReference type="Proteomes" id="UP000199413">
    <property type="component" value="Unassembled WGS sequence"/>
</dbReference>
<evidence type="ECO:0000256" key="8">
    <source>
        <dbReference type="ARBA" id="ARBA00022763"/>
    </source>
</evidence>
<feature type="domain" description="DNA-directed DNA polymerase family A palm" evidence="20">
    <location>
        <begin position="655"/>
        <end position="862"/>
    </location>
</feature>